<dbReference type="InterPro" id="IPR050645">
    <property type="entry name" value="Histidine_acid_phosphatase"/>
</dbReference>
<dbReference type="AlphaFoldDB" id="A0A4P7NH87"/>
<dbReference type="PANTHER" id="PTHR11567">
    <property type="entry name" value="ACID PHOSPHATASE-RELATED"/>
    <property type="match status" value="1"/>
</dbReference>
<evidence type="ECO:0008006" key="3">
    <source>
        <dbReference type="Google" id="ProtNLM"/>
    </source>
</evidence>
<gene>
    <name evidence="1" type="ORF">PoMZ_08221</name>
</gene>
<protein>
    <recommendedName>
        <fullName evidence="3">Histidine acid phosphatase</fullName>
    </recommendedName>
</protein>
<dbReference type="PANTHER" id="PTHR11567:SF195">
    <property type="entry name" value="ACID PHOSPHATASE, PUTATIVE (AFU_ORTHOLOGUE AFUA_3G14570)-RELATED"/>
    <property type="match status" value="1"/>
</dbReference>
<dbReference type="EMBL" id="CP034207">
    <property type="protein sequence ID" value="QBZ61273.1"/>
    <property type="molecule type" value="Genomic_DNA"/>
</dbReference>
<proteinExistence type="predicted"/>
<reference evidence="1 2" key="1">
    <citation type="journal article" date="2019" name="Mol. Biol. Evol.">
        <title>Blast fungal genomes show frequent chromosomal changes, gene gains and losses, and effector gene turnover.</title>
        <authorList>
            <person name="Gomez Luciano L.B."/>
            <person name="Jason Tsai I."/>
            <person name="Chuma I."/>
            <person name="Tosa Y."/>
            <person name="Chen Y.H."/>
            <person name="Li J.Y."/>
            <person name="Li M.Y."/>
            <person name="Jade Lu M.Y."/>
            <person name="Nakayashiki H."/>
            <person name="Li W.H."/>
        </authorList>
    </citation>
    <scope>NUCLEOTIDE SEQUENCE [LARGE SCALE GENOMIC DNA]</scope>
    <source>
        <strain evidence="1">MZ5-1-6</strain>
    </source>
</reference>
<evidence type="ECO:0000313" key="1">
    <source>
        <dbReference type="EMBL" id="QBZ61273.1"/>
    </source>
</evidence>
<name>A0A4P7NH87_PYROR</name>
<dbReference type="InterPro" id="IPR029033">
    <property type="entry name" value="His_PPase_superfam"/>
</dbReference>
<dbReference type="Proteomes" id="UP000294847">
    <property type="component" value="Chromosome 4"/>
</dbReference>
<organism evidence="1 2">
    <name type="scientific">Pyricularia oryzae</name>
    <name type="common">Rice blast fungus</name>
    <name type="synonym">Magnaporthe oryzae</name>
    <dbReference type="NCBI Taxonomy" id="318829"/>
    <lineage>
        <taxon>Eukaryota</taxon>
        <taxon>Fungi</taxon>
        <taxon>Dikarya</taxon>
        <taxon>Ascomycota</taxon>
        <taxon>Pezizomycotina</taxon>
        <taxon>Sordariomycetes</taxon>
        <taxon>Sordariomycetidae</taxon>
        <taxon>Magnaporthales</taxon>
        <taxon>Pyriculariaceae</taxon>
        <taxon>Pyricularia</taxon>
    </lineage>
</organism>
<dbReference type="GO" id="GO:0016791">
    <property type="term" value="F:phosphatase activity"/>
    <property type="evidence" value="ECO:0007669"/>
    <property type="project" value="TreeGrafter"/>
</dbReference>
<evidence type="ECO:0000313" key="2">
    <source>
        <dbReference type="Proteomes" id="UP000294847"/>
    </source>
</evidence>
<accession>A0A4P7NH87</accession>
<sequence>MAIPHGLVRARSRVVLATGVLLFVLLVAKMRSKSSLFMTVTVAGPASHSAAAQPVIVGGVDVGWYPSSQTAFNDLTAVVDGAGVPKFTFDPSGEWQDDGYNWCNMPHVRAQDYIQPSTDFELQYVEIIQRHHKRTPYASNAFPVEPSNWNCDDQGLFFYGQSFQPSSSPPAKVYWKNTISPVNPFVPSGWIGTCQFPQITAGGLDDSWKHGKDVYEVYGELLGFLPNKDEGNGWRDKVRYRVTQNVITSQVSGSLIAGAWGEDTTVNPVGVTIQAANIDSLEPQYPCPAASNAFNAIQSSSNRAWVDHLTAAAPLYATLDSISGVPPNDAGFHKSLDHYFDNLSARQCHAKPFPCKIGDEGRCVTQELADQVYRFGHWEYAHIYRGSSASLDASVASIGVWIAELAANLREASEGNGTVLMRHNVAHDGSISRVLSVLQLDEMLWPGMGSEIVFELWRKKTDKSLYVRALFGGRVLRSASPTLGRMEMLPLDTVLAYFGGLVGLNAGKILAKCRT</sequence>
<dbReference type="Gene3D" id="3.40.50.1240">
    <property type="entry name" value="Phosphoglycerate mutase-like"/>
    <property type="match status" value="1"/>
</dbReference>
<dbReference type="SUPFAM" id="SSF53254">
    <property type="entry name" value="Phosphoglycerate mutase-like"/>
    <property type="match status" value="1"/>
</dbReference>